<feature type="region of interest" description="Disordered" evidence="1">
    <location>
        <begin position="288"/>
        <end position="317"/>
    </location>
</feature>
<dbReference type="InterPro" id="IPR053793">
    <property type="entry name" value="PB1-like"/>
</dbReference>
<organism evidence="3 4">
    <name type="scientific">Schistosoma margrebowiei</name>
    <dbReference type="NCBI Taxonomy" id="48269"/>
    <lineage>
        <taxon>Eukaryota</taxon>
        <taxon>Metazoa</taxon>
        <taxon>Spiralia</taxon>
        <taxon>Lophotrochozoa</taxon>
        <taxon>Platyhelminthes</taxon>
        <taxon>Trematoda</taxon>
        <taxon>Digenea</taxon>
        <taxon>Strigeidida</taxon>
        <taxon>Schistosomatoidea</taxon>
        <taxon>Schistosomatidae</taxon>
        <taxon>Schistosoma</taxon>
    </lineage>
</organism>
<dbReference type="Proteomes" id="UP000050790">
    <property type="component" value="Unassembled WGS sequence"/>
</dbReference>
<dbReference type="GO" id="GO:0042802">
    <property type="term" value="F:identical protein binding"/>
    <property type="evidence" value="ECO:0007669"/>
    <property type="project" value="InterPro"/>
</dbReference>
<feature type="domain" description="PB1" evidence="2">
    <location>
        <begin position="6"/>
        <end position="89"/>
    </location>
</feature>
<dbReference type="Gene3D" id="3.10.20.90">
    <property type="entry name" value="Phosphatidylinositol 3-kinase Catalytic Subunit, Chain A, domain 1"/>
    <property type="match status" value="1"/>
</dbReference>
<proteinExistence type="predicted"/>
<dbReference type="GO" id="GO:0048208">
    <property type="term" value="P:COPII vesicle coating"/>
    <property type="evidence" value="ECO:0007669"/>
    <property type="project" value="InterPro"/>
</dbReference>
<dbReference type="PANTHER" id="PTHR15335">
    <property type="entry name" value="PROTEIN TFG"/>
    <property type="match status" value="1"/>
</dbReference>
<evidence type="ECO:0000313" key="3">
    <source>
        <dbReference type="Proteomes" id="UP000050790"/>
    </source>
</evidence>
<dbReference type="PANTHER" id="PTHR15335:SF7">
    <property type="entry name" value="PROTEIN TFG"/>
    <property type="match status" value="1"/>
</dbReference>
<feature type="region of interest" description="Disordered" evidence="1">
    <location>
        <begin position="415"/>
        <end position="438"/>
    </location>
</feature>
<accession>A0AA85ALZ8</accession>
<evidence type="ECO:0000313" key="4">
    <source>
        <dbReference type="WBParaSite" id="SMRG1_9200.1"/>
    </source>
</evidence>
<dbReference type="InterPro" id="IPR000270">
    <property type="entry name" value="PB1_dom"/>
</dbReference>
<dbReference type="CDD" id="cd06401">
    <property type="entry name" value="PB1_TFG"/>
    <property type="match status" value="1"/>
</dbReference>
<name>A0AA85ALZ8_9TREM</name>
<dbReference type="Pfam" id="PF00564">
    <property type="entry name" value="PB1"/>
    <property type="match status" value="1"/>
</dbReference>
<feature type="compositionally biased region" description="Polar residues" evidence="1">
    <location>
        <begin position="427"/>
        <end position="438"/>
    </location>
</feature>
<dbReference type="InterPro" id="IPR034857">
    <property type="entry name" value="PB1_TFG"/>
</dbReference>
<dbReference type="PROSITE" id="PS51745">
    <property type="entry name" value="PB1"/>
    <property type="match status" value="1"/>
</dbReference>
<dbReference type="SUPFAM" id="SSF54277">
    <property type="entry name" value="CAD &amp; PB1 domains"/>
    <property type="match status" value="1"/>
</dbReference>
<dbReference type="WBParaSite" id="SMRG1_9200.1">
    <property type="protein sequence ID" value="SMRG1_9200.1"/>
    <property type="gene ID" value="SMRG1_9200"/>
</dbReference>
<dbReference type="SMART" id="SM00666">
    <property type="entry name" value="PB1"/>
    <property type="match status" value="1"/>
</dbReference>
<evidence type="ECO:0000256" key="1">
    <source>
        <dbReference type="SAM" id="MobiDB-lite"/>
    </source>
</evidence>
<reference evidence="4" key="1">
    <citation type="submission" date="2023-11" db="UniProtKB">
        <authorList>
            <consortium name="WormBaseParasite"/>
        </authorList>
    </citation>
    <scope>IDENTIFICATION</scope>
</reference>
<dbReference type="InterPro" id="IPR033512">
    <property type="entry name" value="TFG"/>
</dbReference>
<dbReference type="AlphaFoldDB" id="A0AA85ALZ8"/>
<evidence type="ECO:0000259" key="2">
    <source>
        <dbReference type="PROSITE" id="PS51745"/>
    </source>
</evidence>
<dbReference type="GO" id="GO:0070971">
    <property type="term" value="C:endoplasmic reticulum exit site"/>
    <property type="evidence" value="ECO:0007669"/>
    <property type="project" value="TreeGrafter"/>
</dbReference>
<sequence length="520" mass="56998">MDLSGKLIIKAQLGHDLRRIPIHNEEITYDELILMMQRVFKQYITKEDELLVKYKDEDGDFITIEDESELSLAIQSSKVLQIKIFVVNKPEILQCTAPFKNRKDGEAKNLESGDTFSLVYELQRLGNHILNVADRIQKTFSANDSMDIAFTNCNRLEIVNKTDSICNPESNKEFDPLSNVRSTDVTISSPNPPIYLSSVNSSDNISKSKSCENCMVSKSTFSTAGLLDEGLNSTKKSADHDTIDLQVPFENKLDTIDQVPNKFSHSNAEVVVSAAPNISSTLSTTILPSQGQPLTPNSQPISSFYQQPSGHQNHLTQPQVQASIPISPQNSAQPIIHGNDTLRMPNTSTPMLQQHSTSSFRSPGLANMPPNMGPYARQTGSLPNTNRPMGILVTPPNPSSNIFTPVLPPYDPSTGLGTPQRPIMQPLSGSPRNSTTQSSILSTPMIPHGMSYPPMYPPPAQSMNPSTRPTCPPTQNTFVSGSYNSVHSSAAVPVTSPTILSKACPTPNETHYYPPSYPNY</sequence>
<protein>
    <recommendedName>
        <fullName evidence="2">PB1 domain-containing protein</fullName>
    </recommendedName>
</protein>